<organism evidence="6 7">
    <name type="scientific">Pararhizobium capsulatum DSM 1112</name>
    <dbReference type="NCBI Taxonomy" id="1121113"/>
    <lineage>
        <taxon>Bacteria</taxon>
        <taxon>Pseudomonadati</taxon>
        <taxon>Pseudomonadota</taxon>
        <taxon>Alphaproteobacteria</taxon>
        <taxon>Hyphomicrobiales</taxon>
        <taxon>Rhizobiaceae</taxon>
        <taxon>Rhizobium/Agrobacterium group</taxon>
        <taxon>Pararhizobium</taxon>
    </lineage>
</organism>
<dbReference type="PANTHER" id="PTHR47506">
    <property type="entry name" value="TRANSCRIPTIONAL REGULATORY PROTEIN"/>
    <property type="match status" value="1"/>
</dbReference>
<accession>A0ABU0BJC6</accession>
<protein>
    <submittedName>
        <fullName evidence="6">AcrR family transcriptional regulator</fullName>
    </submittedName>
</protein>
<dbReference type="Pfam" id="PF00440">
    <property type="entry name" value="TetR_N"/>
    <property type="match status" value="1"/>
</dbReference>
<dbReference type="SUPFAM" id="SSF46689">
    <property type="entry name" value="Homeodomain-like"/>
    <property type="match status" value="1"/>
</dbReference>
<sequence length="208" mass="22026">MNTLPATCDLLKPARGRPRAFDVDAVLDGAIAVFSERGYHGTSIGDLANAMGLTTGSIYKAFDDKRGVLLAAFARYRKVRRTLLLSAIAHARTGREKIRAVLGFYADAACGGSGQRGCLVVATATELAATDALAARDVDEAHASNEGLLRDLILLGQQDGSIGVEIDAQATARTMLCLQQGMRVVGKTDSRSREDMARIVDVAMAMLG</sequence>
<evidence type="ECO:0000313" key="6">
    <source>
        <dbReference type="EMBL" id="MDQ0318348.1"/>
    </source>
</evidence>
<dbReference type="InterPro" id="IPR023772">
    <property type="entry name" value="DNA-bd_HTH_TetR-type_CS"/>
</dbReference>
<reference evidence="6 7" key="1">
    <citation type="submission" date="2023-07" db="EMBL/GenBank/DDBJ databases">
        <title>Genomic Encyclopedia of Type Strains, Phase IV (KMG-IV): sequencing the most valuable type-strain genomes for metagenomic binning, comparative biology and taxonomic classification.</title>
        <authorList>
            <person name="Goeker M."/>
        </authorList>
    </citation>
    <scope>NUCLEOTIDE SEQUENCE [LARGE SCALE GENOMIC DNA]</scope>
    <source>
        <strain evidence="6 7">DSM 1112</strain>
    </source>
</reference>
<dbReference type="SUPFAM" id="SSF48498">
    <property type="entry name" value="Tetracyclin repressor-like, C-terminal domain"/>
    <property type="match status" value="1"/>
</dbReference>
<dbReference type="Proteomes" id="UP001230207">
    <property type="component" value="Unassembled WGS sequence"/>
</dbReference>
<dbReference type="PROSITE" id="PS01081">
    <property type="entry name" value="HTH_TETR_1"/>
    <property type="match status" value="1"/>
</dbReference>
<evidence type="ECO:0000313" key="7">
    <source>
        <dbReference type="Proteomes" id="UP001230207"/>
    </source>
</evidence>
<dbReference type="Gene3D" id="1.10.357.10">
    <property type="entry name" value="Tetracycline Repressor, domain 2"/>
    <property type="match status" value="1"/>
</dbReference>
<dbReference type="InterPro" id="IPR009057">
    <property type="entry name" value="Homeodomain-like_sf"/>
</dbReference>
<gene>
    <name evidence="6" type="ORF">QO002_000486</name>
</gene>
<dbReference type="RefSeq" id="WP_307226330.1">
    <property type="nucleotide sequence ID" value="NZ_JAUSVF010000001.1"/>
</dbReference>
<dbReference type="Gene3D" id="1.10.10.60">
    <property type="entry name" value="Homeodomain-like"/>
    <property type="match status" value="1"/>
</dbReference>
<dbReference type="PRINTS" id="PR00455">
    <property type="entry name" value="HTHTETR"/>
</dbReference>
<dbReference type="InterPro" id="IPR011075">
    <property type="entry name" value="TetR_C"/>
</dbReference>
<evidence type="ECO:0000256" key="3">
    <source>
        <dbReference type="ARBA" id="ARBA00023163"/>
    </source>
</evidence>
<keyword evidence="7" id="KW-1185">Reference proteome</keyword>
<keyword evidence="3" id="KW-0804">Transcription</keyword>
<feature type="domain" description="HTH tetR-type" evidence="5">
    <location>
        <begin position="20"/>
        <end position="80"/>
    </location>
</feature>
<keyword evidence="1" id="KW-0805">Transcription regulation</keyword>
<dbReference type="InterPro" id="IPR036271">
    <property type="entry name" value="Tet_transcr_reg_TetR-rel_C_sf"/>
</dbReference>
<dbReference type="PANTHER" id="PTHR47506:SF10">
    <property type="entry name" value="TRANSCRIPTIONAL REGULATORY PROTEIN"/>
    <property type="match status" value="1"/>
</dbReference>
<dbReference type="InterPro" id="IPR001647">
    <property type="entry name" value="HTH_TetR"/>
</dbReference>
<evidence type="ECO:0000256" key="2">
    <source>
        <dbReference type="ARBA" id="ARBA00023125"/>
    </source>
</evidence>
<name>A0ABU0BJC6_9HYPH</name>
<evidence type="ECO:0000256" key="4">
    <source>
        <dbReference type="PROSITE-ProRule" id="PRU00335"/>
    </source>
</evidence>
<feature type="DNA-binding region" description="H-T-H motif" evidence="4">
    <location>
        <begin position="43"/>
        <end position="62"/>
    </location>
</feature>
<keyword evidence="2 4" id="KW-0238">DNA-binding</keyword>
<evidence type="ECO:0000256" key="1">
    <source>
        <dbReference type="ARBA" id="ARBA00023015"/>
    </source>
</evidence>
<proteinExistence type="predicted"/>
<dbReference type="EMBL" id="JAUSVF010000001">
    <property type="protein sequence ID" value="MDQ0318348.1"/>
    <property type="molecule type" value="Genomic_DNA"/>
</dbReference>
<comment type="caution">
    <text evidence="6">The sequence shown here is derived from an EMBL/GenBank/DDBJ whole genome shotgun (WGS) entry which is preliminary data.</text>
</comment>
<dbReference type="PROSITE" id="PS50977">
    <property type="entry name" value="HTH_TETR_2"/>
    <property type="match status" value="1"/>
</dbReference>
<evidence type="ECO:0000259" key="5">
    <source>
        <dbReference type="PROSITE" id="PS50977"/>
    </source>
</evidence>
<dbReference type="Pfam" id="PF16925">
    <property type="entry name" value="TetR_C_13"/>
    <property type="match status" value="1"/>
</dbReference>